<name>A0A0F9KPQ7_9ZZZZ</name>
<organism evidence="1">
    <name type="scientific">marine sediment metagenome</name>
    <dbReference type="NCBI Taxonomy" id="412755"/>
    <lineage>
        <taxon>unclassified sequences</taxon>
        <taxon>metagenomes</taxon>
        <taxon>ecological metagenomes</taxon>
    </lineage>
</organism>
<comment type="caution">
    <text evidence="1">The sequence shown here is derived from an EMBL/GenBank/DDBJ whole genome shotgun (WGS) entry which is preliminary data.</text>
</comment>
<evidence type="ECO:0000313" key="1">
    <source>
        <dbReference type="EMBL" id="KKM84179.1"/>
    </source>
</evidence>
<dbReference type="EMBL" id="LAZR01007604">
    <property type="protein sequence ID" value="KKM84179.1"/>
    <property type="molecule type" value="Genomic_DNA"/>
</dbReference>
<gene>
    <name evidence="1" type="ORF">LCGC14_1301790</name>
</gene>
<reference evidence="1" key="1">
    <citation type="journal article" date="2015" name="Nature">
        <title>Complex archaea that bridge the gap between prokaryotes and eukaryotes.</title>
        <authorList>
            <person name="Spang A."/>
            <person name="Saw J.H."/>
            <person name="Jorgensen S.L."/>
            <person name="Zaremba-Niedzwiedzka K."/>
            <person name="Martijn J."/>
            <person name="Lind A.E."/>
            <person name="van Eijk R."/>
            <person name="Schleper C."/>
            <person name="Guy L."/>
            <person name="Ettema T.J."/>
        </authorList>
    </citation>
    <scope>NUCLEOTIDE SEQUENCE</scope>
</reference>
<proteinExistence type="predicted"/>
<sequence>MTCCIRGCRETAKHFYKIKEVKFDYCGKHKYIPDKIIYHLKNGFYMPWVSRDRNAMPT</sequence>
<dbReference type="AlphaFoldDB" id="A0A0F9KPQ7"/>
<protein>
    <submittedName>
        <fullName evidence="1">Uncharacterized protein</fullName>
    </submittedName>
</protein>
<accession>A0A0F9KPQ7</accession>